<dbReference type="PROSITE" id="PS00028">
    <property type="entry name" value="ZINC_FINGER_C2H2_1"/>
    <property type="match status" value="4"/>
</dbReference>
<gene>
    <name evidence="8" type="ORF">TEQG_03091</name>
</gene>
<evidence type="ECO:0000256" key="5">
    <source>
        <dbReference type="PROSITE-ProRule" id="PRU00042"/>
    </source>
</evidence>
<dbReference type="Pfam" id="PF00096">
    <property type="entry name" value="zf-C2H2"/>
    <property type="match status" value="1"/>
</dbReference>
<sequence>MDIQLHPADSCYFPLVPPKGLVQPQESLESVVWILTTGNGTLISHYQLYQRISKEKKPFGIPEFVAIILVNIPFGSAVILPFLPQRRPGNNLEQPMVPLYLLVARSELGPLINYITYFRPYEISKKEPNDLLIETSQTKTAQGIISLAKRYISSGRSLTIHHFALTQSYLQQPFNETYSKEALEYISRFFIDKSLQWRIKEVFQCNSYPKEFSAECYLRQHIQSSHEKKPFQCNSCPKGYYLKDSLRKHIQRSHEKKSFQCNSCPKGYYLRGSLRQHIQSSHERKVFQCNSCSKEFPAKRYLRQHVQFRHEEKVFQCNSCPRKYSREKYLRQHIQCYHGEKVFQFLPSACDRAVEAKLILFSIFFQKVGETRGKGNHNLLAAHEELILASDYIDQLSLSIDCKTQRFKQPLQQGPKPLTALGVEASHPPALPSVRYTPENPVIENQRQVLREMLSWVEEDWELELQRIENWTDYYLAMHGYLQSIPQFKDDGLQEGEVGKQHRSLAAGIQSISANAVIQPANPKNERFSALQNLIMLCAGIGWFAALPKAMGILRLMVNDDTILTTHKYVKA</sequence>
<protein>
    <recommendedName>
        <fullName evidence="7">C2H2-type domain-containing protein</fullName>
    </recommendedName>
</protein>
<dbReference type="HOGENOM" id="CLU_476660_0_0_1"/>
<reference evidence="9" key="1">
    <citation type="journal article" date="2012" name="MBio">
        <title>Comparative genome analysis of Trichophyton rubrum and related dermatophytes reveals candidate genes involved in infection.</title>
        <authorList>
            <person name="Martinez D.A."/>
            <person name="Oliver B.G."/>
            <person name="Graeser Y."/>
            <person name="Goldberg J.M."/>
            <person name="Li W."/>
            <person name="Martinez-Rossi N.M."/>
            <person name="Monod M."/>
            <person name="Shelest E."/>
            <person name="Barton R.C."/>
            <person name="Birch E."/>
            <person name="Brakhage A.A."/>
            <person name="Chen Z."/>
            <person name="Gurr S.J."/>
            <person name="Heiman D."/>
            <person name="Heitman J."/>
            <person name="Kosti I."/>
            <person name="Rossi A."/>
            <person name="Saif S."/>
            <person name="Samalova M."/>
            <person name="Saunders C.W."/>
            <person name="Shea T."/>
            <person name="Summerbell R.C."/>
            <person name="Xu J."/>
            <person name="Young S."/>
            <person name="Zeng Q."/>
            <person name="Birren B.W."/>
            <person name="Cuomo C.A."/>
            <person name="White T.C."/>
        </authorList>
    </citation>
    <scope>NUCLEOTIDE SEQUENCE [LARGE SCALE GENOMIC DNA]</scope>
    <source>
        <strain evidence="9">ATCC MYA-4606 / CBS 127.97</strain>
    </source>
</reference>
<feature type="domain" description="C2H2-type" evidence="7">
    <location>
        <begin position="231"/>
        <end position="259"/>
    </location>
</feature>
<keyword evidence="1" id="KW-0479">Metal-binding</keyword>
<proteinExistence type="predicted"/>
<evidence type="ECO:0000256" key="1">
    <source>
        <dbReference type="ARBA" id="ARBA00022723"/>
    </source>
</evidence>
<feature type="domain" description="C2H2-type" evidence="7">
    <location>
        <begin position="259"/>
        <end position="282"/>
    </location>
</feature>
<feature type="domain" description="C2H2-type" evidence="7">
    <location>
        <begin position="287"/>
        <end position="310"/>
    </location>
</feature>
<keyword evidence="6" id="KW-0812">Transmembrane</keyword>
<accession>F2PQ91</accession>
<dbReference type="PROSITE" id="PS50157">
    <property type="entry name" value="ZINC_FINGER_C2H2_2"/>
    <property type="match status" value="4"/>
</dbReference>
<dbReference type="PANTHER" id="PTHR24379">
    <property type="entry name" value="KRAB AND ZINC FINGER DOMAIN-CONTAINING"/>
    <property type="match status" value="1"/>
</dbReference>
<dbReference type="AlphaFoldDB" id="F2PQ91"/>
<organism evidence="8 9">
    <name type="scientific">Trichophyton equinum (strain ATCC MYA-4606 / CBS 127.97)</name>
    <name type="common">Horse ringworm fungus</name>
    <dbReference type="NCBI Taxonomy" id="559882"/>
    <lineage>
        <taxon>Eukaryota</taxon>
        <taxon>Fungi</taxon>
        <taxon>Dikarya</taxon>
        <taxon>Ascomycota</taxon>
        <taxon>Pezizomycotina</taxon>
        <taxon>Eurotiomycetes</taxon>
        <taxon>Eurotiomycetidae</taxon>
        <taxon>Onygenales</taxon>
        <taxon>Arthrodermataceae</taxon>
        <taxon>Trichophyton</taxon>
    </lineage>
</organism>
<dbReference type="InterPro" id="IPR013087">
    <property type="entry name" value="Znf_C2H2_type"/>
</dbReference>
<dbReference type="EMBL" id="DS995731">
    <property type="protein sequence ID" value="EGE04059.1"/>
    <property type="molecule type" value="Genomic_DNA"/>
</dbReference>
<evidence type="ECO:0000256" key="2">
    <source>
        <dbReference type="ARBA" id="ARBA00022737"/>
    </source>
</evidence>
<keyword evidence="6" id="KW-1133">Transmembrane helix</keyword>
<keyword evidence="3 5" id="KW-0863">Zinc-finger</keyword>
<keyword evidence="6" id="KW-0472">Membrane</keyword>
<dbReference type="PANTHER" id="PTHR24379:SF121">
    <property type="entry name" value="C2H2-TYPE DOMAIN-CONTAINING PROTEIN"/>
    <property type="match status" value="1"/>
</dbReference>
<evidence type="ECO:0000259" key="7">
    <source>
        <dbReference type="PROSITE" id="PS50157"/>
    </source>
</evidence>
<dbReference type="SMART" id="SM00355">
    <property type="entry name" value="ZnF_C2H2"/>
    <property type="match status" value="5"/>
</dbReference>
<dbReference type="Proteomes" id="UP000009169">
    <property type="component" value="Unassembled WGS sequence"/>
</dbReference>
<evidence type="ECO:0000256" key="6">
    <source>
        <dbReference type="SAM" id="Phobius"/>
    </source>
</evidence>
<evidence type="ECO:0000256" key="3">
    <source>
        <dbReference type="ARBA" id="ARBA00022771"/>
    </source>
</evidence>
<feature type="domain" description="C2H2-type" evidence="7">
    <location>
        <begin position="315"/>
        <end position="342"/>
    </location>
</feature>
<dbReference type="VEuPathDB" id="FungiDB:TEQG_03091"/>
<evidence type="ECO:0000313" key="9">
    <source>
        <dbReference type="Proteomes" id="UP000009169"/>
    </source>
</evidence>
<feature type="transmembrane region" description="Helical" evidence="6">
    <location>
        <begin position="61"/>
        <end position="83"/>
    </location>
</feature>
<dbReference type="GO" id="GO:0008270">
    <property type="term" value="F:zinc ion binding"/>
    <property type="evidence" value="ECO:0007669"/>
    <property type="project" value="UniProtKB-KW"/>
</dbReference>
<dbReference type="SUPFAM" id="SSF57667">
    <property type="entry name" value="beta-beta-alpha zinc fingers"/>
    <property type="match status" value="3"/>
</dbReference>
<evidence type="ECO:0000313" key="8">
    <source>
        <dbReference type="EMBL" id="EGE04059.1"/>
    </source>
</evidence>
<keyword evidence="9" id="KW-1185">Reference proteome</keyword>
<dbReference type="Gene3D" id="3.30.160.60">
    <property type="entry name" value="Classic Zinc Finger"/>
    <property type="match status" value="3"/>
</dbReference>
<keyword evidence="2" id="KW-0677">Repeat</keyword>
<dbReference type="eggNOG" id="KOG1721">
    <property type="taxonomic scope" value="Eukaryota"/>
</dbReference>
<name>F2PQ91_TRIEC</name>
<evidence type="ECO:0000256" key="4">
    <source>
        <dbReference type="ARBA" id="ARBA00022833"/>
    </source>
</evidence>
<dbReference type="InterPro" id="IPR036236">
    <property type="entry name" value="Znf_C2H2_sf"/>
</dbReference>
<keyword evidence="4" id="KW-0862">Zinc</keyword>